<evidence type="ECO:0000313" key="3">
    <source>
        <dbReference type="EMBL" id="GIO47872.1"/>
    </source>
</evidence>
<reference evidence="3 4" key="1">
    <citation type="submission" date="2021-03" db="EMBL/GenBank/DDBJ databases">
        <title>Antimicrobial resistance genes in bacteria isolated from Japanese honey, and their potential for conferring macrolide and lincosamide resistance in the American foulbrood pathogen Paenibacillus larvae.</title>
        <authorList>
            <person name="Okamoto M."/>
            <person name="Kumagai M."/>
            <person name="Kanamori H."/>
            <person name="Takamatsu D."/>
        </authorList>
    </citation>
    <scope>NUCLEOTIDE SEQUENCE [LARGE SCALE GENOMIC DNA]</scope>
    <source>
        <strain evidence="3 4">J34TS1</strain>
    </source>
</reference>
<dbReference type="SUPFAM" id="SSF47781">
    <property type="entry name" value="RuvA domain 2-like"/>
    <property type="match status" value="1"/>
</dbReference>
<dbReference type="SMART" id="SM00278">
    <property type="entry name" value="HhH1"/>
    <property type="match status" value="2"/>
</dbReference>
<dbReference type="InterPro" id="IPR010994">
    <property type="entry name" value="RuvA_2-like"/>
</dbReference>
<feature type="compositionally biased region" description="Low complexity" evidence="1">
    <location>
        <begin position="82"/>
        <end position="93"/>
    </location>
</feature>
<comment type="caution">
    <text evidence="3">The sequence shown here is derived from an EMBL/GenBank/DDBJ whole genome shotgun (WGS) entry which is preliminary data.</text>
</comment>
<dbReference type="PANTHER" id="PTHR21180">
    <property type="entry name" value="ENDONUCLEASE/EXONUCLEASE/PHOSPHATASE FAMILY DOMAIN-CONTAINING PROTEIN 1"/>
    <property type="match status" value="1"/>
</dbReference>
<evidence type="ECO:0000313" key="4">
    <source>
        <dbReference type="Proteomes" id="UP000682811"/>
    </source>
</evidence>
<feature type="region of interest" description="Disordered" evidence="1">
    <location>
        <begin position="48"/>
        <end position="148"/>
    </location>
</feature>
<sequence>MKRLKLGISVCCAILGSAAILLSGMKHEDPAHAWQPLNNKLADAMKEDAEQELGKQTEHPASGSGKNSQGKERAAEGIKAGQPASQSAQPAQPDQMTQPTEQQPQALQSVKTGSISAPIEKQAPAQEPISLPANTAPDLSGTTSVNAGASSDSKIHINTAQAAELMNIPGIGAKKAQAIIEYRNGHGPFKKVADLVKVKGIGPKMLEKMKPYIAL</sequence>
<dbReference type="Gene3D" id="1.10.150.320">
    <property type="entry name" value="Photosystem II 12 kDa extrinsic protein"/>
    <property type="match status" value="1"/>
</dbReference>
<proteinExistence type="predicted"/>
<dbReference type="InterPro" id="IPR003583">
    <property type="entry name" value="Hlx-hairpin-Hlx_DNA-bd_motif"/>
</dbReference>
<feature type="compositionally biased region" description="Polar residues" evidence="1">
    <location>
        <begin position="94"/>
        <end position="115"/>
    </location>
</feature>
<dbReference type="NCBIfam" id="TIGR00426">
    <property type="entry name" value="competence protein ComEA helix-hairpin-helix repeat region"/>
    <property type="match status" value="1"/>
</dbReference>
<feature type="domain" description="Helix-hairpin-helix DNA-binding motif class 1" evidence="2">
    <location>
        <begin position="163"/>
        <end position="182"/>
    </location>
</feature>
<dbReference type="GO" id="GO:0006281">
    <property type="term" value="P:DNA repair"/>
    <property type="evidence" value="ECO:0007669"/>
    <property type="project" value="InterPro"/>
</dbReference>
<evidence type="ECO:0000256" key="1">
    <source>
        <dbReference type="SAM" id="MobiDB-lite"/>
    </source>
</evidence>
<dbReference type="GO" id="GO:0003677">
    <property type="term" value="F:DNA binding"/>
    <property type="evidence" value="ECO:0007669"/>
    <property type="project" value="InterPro"/>
</dbReference>
<organism evidence="3 4">
    <name type="scientific">Paenibacillus azoreducens</name>
    <dbReference type="NCBI Taxonomy" id="116718"/>
    <lineage>
        <taxon>Bacteria</taxon>
        <taxon>Bacillati</taxon>
        <taxon>Bacillota</taxon>
        <taxon>Bacilli</taxon>
        <taxon>Bacillales</taxon>
        <taxon>Paenibacillaceae</taxon>
        <taxon>Paenibacillus</taxon>
    </lineage>
</organism>
<dbReference type="PANTHER" id="PTHR21180:SF32">
    <property type="entry name" value="ENDONUCLEASE_EXONUCLEASE_PHOSPHATASE FAMILY DOMAIN-CONTAINING PROTEIN 1"/>
    <property type="match status" value="1"/>
</dbReference>
<dbReference type="Pfam" id="PF12836">
    <property type="entry name" value="HHH_3"/>
    <property type="match status" value="1"/>
</dbReference>
<feature type="compositionally biased region" description="Basic and acidic residues" evidence="1">
    <location>
        <begin position="48"/>
        <end position="58"/>
    </location>
</feature>
<gene>
    <name evidence="3" type="ORF">J34TS1_26370</name>
</gene>
<feature type="domain" description="Helix-hairpin-helix DNA-binding motif class 1" evidence="2">
    <location>
        <begin position="193"/>
        <end position="212"/>
    </location>
</feature>
<protein>
    <recommendedName>
        <fullName evidence="2">Helix-hairpin-helix DNA-binding motif class 1 domain-containing protein</fullName>
    </recommendedName>
</protein>
<evidence type="ECO:0000259" key="2">
    <source>
        <dbReference type="SMART" id="SM00278"/>
    </source>
</evidence>
<keyword evidence="4" id="KW-1185">Reference proteome</keyword>
<dbReference type="InterPro" id="IPR051675">
    <property type="entry name" value="Endo/Exo/Phosphatase_dom_1"/>
</dbReference>
<name>A0A919YGA9_9BACL</name>
<dbReference type="Proteomes" id="UP000682811">
    <property type="component" value="Unassembled WGS sequence"/>
</dbReference>
<dbReference type="AlphaFoldDB" id="A0A919YGA9"/>
<dbReference type="RefSeq" id="WP_237100277.1">
    <property type="nucleotide sequence ID" value="NZ_AP025343.1"/>
</dbReference>
<dbReference type="EMBL" id="BORT01000010">
    <property type="protein sequence ID" value="GIO47872.1"/>
    <property type="molecule type" value="Genomic_DNA"/>
</dbReference>
<dbReference type="InterPro" id="IPR004509">
    <property type="entry name" value="Competence_ComEA_HhH"/>
</dbReference>
<accession>A0A919YGA9</accession>